<comment type="caution">
    <text evidence="6">The sequence shown here is derived from an EMBL/GenBank/DDBJ whole genome shotgun (WGS) entry which is preliminary data.</text>
</comment>
<dbReference type="PANTHER" id="PTHR42693:SF53">
    <property type="entry name" value="ENDO-4-O-SULFATASE"/>
    <property type="match status" value="1"/>
</dbReference>
<dbReference type="InterPro" id="IPR017850">
    <property type="entry name" value="Alkaline_phosphatase_core_sf"/>
</dbReference>
<sequence length="461" mass="51345">MSASNRPNVIVFFTDQQRADTTGAHGYPLGLTPNFDRMAATGTHVAHSYTCQPVCGPARSCLQTGYYATQTGVWKNGFRPDPKLPTLAQHFNAAGYHTGYIGKWHLAEHKYHGAVPRELQGGYQTWLGANLLEFVSDAYDTHLWDQDGKEHKLPGYRVDAITDAAIRHVDARTKEDKPFFLFLSYIEPHHQNHRDDYPAPVGYEQQYAAAPLPPDLAALKGTAPQHWPGYCGMIKRLDESLGRLFDSLRSLGQLDNTIVLYTCDHGCHFKTRNGEYKRSCHDASIRVPTALVGPGFNGGGRLENLVSLVDLPPTLLDAAGIAVPREMPGRSIKPLAQKRLEGAWPEEVFVQISESHTGRCIRTARWKYSVRAPGNDTTGKPVSQAASDVYEDDFLYDLQADPWEQTNLIGMPTFKNVVADLRARMVRRMTAIGEKEPRFIDAPQTDPFQRQVEYHGGSGVS</sequence>
<dbReference type="Proteomes" id="UP000290218">
    <property type="component" value="Unassembled WGS sequence"/>
</dbReference>
<name>A0A4Q1CB85_9BACT</name>
<dbReference type="Gene3D" id="3.40.720.10">
    <property type="entry name" value="Alkaline Phosphatase, subunit A"/>
    <property type="match status" value="1"/>
</dbReference>
<evidence type="ECO:0000256" key="1">
    <source>
        <dbReference type="ARBA" id="ARBA00008779"/>
    </source>
</evidence>
<comment type="similarity">
    <text evidence="1">Belongs to the sulfatase family.</text>
</comment>
<protein>
    <submittedName>
        <fullName evidence="6">Arylsulfatase</fullName>
    </submittedName>
</protein>
<dbReference type="Pfam" id="PF00884">
    <property type="entry name" value="Sulfatase"/>
    <property type="match status" value="1"/>
</dbReference>
<dbReference type="EMBL" id="SDHX01000001">
    <property type="protein sequence ID" value="RXK56363.1"/>
    <property type="molecule type" value="Genomic_DNA"/>
</dbReference>
<feature type="domain" description="Sulfatase N-terminal" evidence="5">
    <location>
        <begin position="7"/>
        <end position="321"/>
    </location>
</feature>
<organism evidence="6 7">
    <name type="scientific">Oleiharenicola lentus</name>
    <dbReference type="NCBI Taxonomy" id="2508720"/>
    <lineage>
        <taxon>Bacteria</taxon>
        <taxon>Pseudomonadati</taxon>
        <taxon>Verrucomicrobiota</taxon>
        <taxon>Opitutia</taxon>
        <taxon>Opitutales</taxon>
        <taxon>Opitutaceae</taxon>
        <taxon>Oleiharenicola</taxon>
    </lineage>
</organism>
<keyword evidence="7" id="KW-1185">Reference proteome</keyword>
<dbReference type="InterPro" id="IPR024607">
    <property type="entry name" value="Sulfatase_CS"/>
</dbReference>
<dbReference type="RefSeq" id="WP_129047732.1">
    <property type="nucleotide sequence ID" value="NZ_SDHX01000001.1"/>
</dbReference>
<evidence type="ECO:0000313" key="7">
    <source>
        <dbReference type="Proteomes" id="UP000290218"/>
    </source>
</evidence>
<evidence type="ECO:0000256" key="4">
    <source>
        <dbReference type="ARBA" id="ARBA00022837"/>
    </source>
</evidence>
<evidence type="ECO:0000259" key="5">
    <source>
        <dbReference type="Pfam" id="PF00884"/>
    </source>
</evidence>
<dbReference type="CDD" id="cd16152">
    <property type="entry name" value="sulfatase_like"/>
    <property type="match status" value="1"/>
</dbReference>
<evidence type="ECO:0000256" key="3">
    <source>
        <dbReference type="ARBA" id="ARBA00022801"/>
    </source>
</evidence>
<dbReference type="GO" id="GO:0004065">
    <property type="term" value="F:arylsulfatase activity"/>
    <property type="evidence" value="ECO:0007669"/>
    <property type="project" value="TreeGrafter"/>
</dbReference>
<accession>A0A4Q1CB85</accession>
<keyword evidence="4" id="KW-0106">Calcium</keyword>
<dbReference type="GO" id="GO:0046872">
    <property type="term" value="F:metal ion binding"/>
    <property type="evidence" value="ECO:0007669"/>
    <property type="project" value="UniProtKB-KW"/>
</dbReference>
<dbReference type="InterPro" id="IPR050738">
    <property type="entry name" value="Sulfatase"/>
</dbReference>
<dbReference type="SUPFAM" id="SSF53649">
    <property type="entry name" value="Alkaline phosphatase-like"/>
    <property type="match status" value="1"/>
</dbReference>
<keyword evidence="3" id="KW-0378">Hydrolase</keyword>
<evidence type="ECO:0000256" key="2">
    <source>
        <dbReference type="ARBA" id="ARBA00022723"/>
    </source>
</evidence>
<dbReference type="InterPro" id="IPR000917">
    <property type="entry name" value="Sulfatase_N"/>
</dbReference>
<dbReference type="AlphaFoldDB" id="A0A4Q1CB85"/>
<reference evidence="6 7" key="1">
    <citation type="submission" date="2019-01" db="EMBL/GenBank/DDBJ databases">
        <title>Lacunisphaera sp. strain TWA-58.</title>
        <authorList>
            <person name="Chen W.-M."/>
        </authorList>
    </citation>
    <scope>NUCLEOTIDE SEQUENCE [LARGE SCALE GENOMIC DNA]</scope>
    <source>
        <strain evidence="6 7">TWA-58</strain>
    </source>
</reference>
<dbReference type="PROSITE" id="PS00149">
    <property type="entry name" value="SULFATASE_2"/>
    <property type="match status" value="1"/>
</dbReference>
<dbReference type="OrthoDB" id="9762324at2"/>
<keyword evidence="2" id="KW-0479">Metal-binding</keyword>
<gene>
    <name evidence="6" type="ORF">ESB00_10980</name>
</gene>
<dbReference type="PANTHER" id="PTHR42693">
    <property type="entry name" value="ARYLSULFATASE FAMILY MEMBER"/>
    <property type="match status" value="1"/>
</dbReference>
<proteinExistence type="inferred from homology"/>
<evidence type="ECO:0000313" key="6">
    <source>
        <dbReference type="EMBL" id="RXK56363.1"/>
    </source>
</evidence>